<proteinExistence type="predicted"/>
<sequence>MTSYTWSFLKLQTSSPPSHQENKDPPPHTVQGTPEYECGPKPRPAIWCRLALVGVIHLRGSS</sequence>
<protein>
    <submittedName>
        <fullName evidence="1">Uncharacterized protein</fullName>
    </submittedName>
</protein>
<accession>A0ACC2SBQ7</accession>
<organism evidence="1 2">
    <name type="scientific">Entomophthora muscae</name>
    <dbReference type="NCBI Taxonomy" id="34485"/>
    <lineage>
        <taxon>Eukaryota</taxon>
        <taxon>Fungi</taxon>
        <taxon>Fungi incertae sedis</taxon>
        <taxon>Zoopagomycota</taxon>
        <taxon>Entomophthoromycotina</taxon>
        <taxon>Entomophthoromycetes</taxon>
        <taxon>Entomophthorales</taxon>
        <taxon>Entomophthoraceae</taxon>
        <taxon>Entomophthora</taxon>
    </lineage>
</organism>
<gene>
    <name evidence="1" type="ORF">DSO57_1038352</name>
</gene>
<dbReference type="EMBL" id="QTSX02005447">
    <property type="protein sequence ID" value="KAJ9059738.1"/>
    <property type="molecule type" value="Genomic_DNA"/>
</dbReference>
<evidence type="ECO:0000313" key="2">
    <source>
        <dbReference type="Proteomes" id="UP001165960"/>
    </source>
</evidence>
<reference evidence="1" key="1">
    <citation type="submission" date="2022-04" db="EMBL/GenBank/DDBJ databases">
        <title>Genome of the entomopathogenic fungus Entomophthora muscae.</title>
        <authorList>
            <person name="Elya C."/>
            <person name="Lovett B.R."/>
            <person name="Lee E."/>
            <person name="Macias A.M."/>
            <person name="Hajek A.E."/>
            <person name="De Bivort B.L."/>
            <person name="Kasson M.T."/>
            <person name="De Fine Licht H.H."/>
            <person name="Stajich J.E."/>
        </authorList>
    </citation>
    <scope>NUCLEOTIDE SEQUENCE</scope>
    <source>
        <strain evidence="1">Berkeley</strain>
    </source>
</reference>
<comment type="caution">
    <text evidence="1">The sequence shown here is derived from an EMBL/GenBank/DDBJ whole genome shotgun (WGS) entry which is preliminary data.</text>
</comment>
<dbReference type="Proteomes" id="UP001165960">
    <property type="component" value="Unassembled WGS sequence"/>
</dbReference>
<keyword evidence="2" id="KW-1185">Reference proteome</keyword>
<name>A0ACC2SBQ7_9FUNG</name>
<evidence type="ECO:0000313" key="1">
    <source>
        <dbReference type="EMBL" id="KAJ9059738.1"/>
    </source>
</evidence>